<dbReference type="RefSeq" id="WP_264136558.1">
    <property type="nucleotide sequence ID" value="NZ_JAOYOD010000001.1"/>
</dbReference>
<dbReference type="Proteomes" id="UP001300692">
    <property type="component" value="Unassembled WGS sequence"/>
</dbReference>
<reference evidence="1 2" key="1">
    <citation type="submission" date="2022-10" db="EMBL/GenBank/DDBJ databases">
        <title>Comparative genomics and taxonomic characterization of three novel marine species of genus Reichenbachiella exhibiting antioxidant and polysaccharide degradation activities.</title>
        <authorList>
            <person name="Muhammad N."/>
            <person name="Lee Y.-J."/>
            <person name="Ko J."/>
            <person name="Kim S.-G."/>
        </authorList>
    </citation>
    <scope>NUCLEOTIDE SEQUENCE [LARGE SCALE GENOMIC DNA]</scope>
    <source>
        <strain evidence="1 2">ABR2-5</strain>
    </source>
</reference>
<organism evidence="1 2">
    <name type="scientific">Reichenbachiella ulvae</name>
    <dbReference type="NCBI Taxonomy" id="2980104"/>
    <lineage>
        <taxon>Bacteria</taxon>
        <taxon>Pseudomonadati</taxon>
        <taxon>Bacteroidota</taxon>
        <taxon>Cytophagia</taxon>
        <taxon>Cytophagales</taxon>
        <taxon>Reichenbachiellaceae</taxon>
        <taxon>Reichenbachiella</taxon>
    </lineage>
</organism>
<dbReference type="EMBL" id="JAOYOD010000001">
    <property type="protein sequence ID" value="MCV9385775.1"/>
    <property type="molecule type" value="Genomic_DNA"/>
</dbReference>
<keyword evidence="2" id="KW-1185">Reference proteome</keyword>
<proteinExistence type="predicted"/>
<sequence length="69" mass="7817">MEIIANQEIERTAIQNIVNWVEEIDRHEEMLPLGNSDEMLALLENTKGAPLNAQELLVAHHMLINSVVN</sequence>
<protein>
    <submittedName>
        <fullName evidence="1">Uncharacterized protein</fullName>
    </submittedName>
</protein>
<name>A0ABT3CPY1_9BACT</name>
<comment type="caution">
    <text evidence="1">The sequence shown here is derived from an EMBL/GenBank/DDBJ whole genome shotgun (WGS) entry which is preliminary data.</text>
</comment>
<gene>
    <name evidence="1" type="ORF">N7U62_03830</name>
</gene>
<evidence type="ECO:0000313" key="2">
    <source>
        <dbReference type="Proteomes" id="UP001300692"/>
    </source>
</evidence>
<evidence type="ECO:0000313" key="1">
    <source>
        <dbReference type="EMBL" id="MCV9385775.1"/>
    </source>
</evidence>
<accession>A0ABT3CPY1</accession>